<dbReference type="InterPro" id="IPR006501">
    <property type="entry name" value="Pectinesterase_inhib_dom"/>
</dbReference>
<organism evidence="5 6">
    <name type="scientific">Stylosanthes scabra</name>
    <dbReference type="NCBI Taxonomy" id="79078"/>
    <lineage>
        <taxon>Eukaryota</taxon>
        <taxon>Viridiplantae</taxon>
        <taxon>Streptophyta</taxon>
        <taxon>Embryophyta</taxon>
        <taxon>Tracheophyta</taxon>
        <taxon>Spermatophyta</taxon>
        <taxon>Magnoliopsida</taxon>
        <taxon>eudicotyledons</taxon>
        <taxon>Gunneridae</taxon>
        <taxon>Pentapetalae</taxon>
        <taxon>rosids</taxon>
        <taxon>fabids</taxon>
        <taxon>Fabales</taxon>
        <taxon>Fabaceae</taxon>
        <taxon>Papilionoideae</taxon>
        <taxon>50 kb inversion clade</taxon>
        <taxon>dalbergioids sensu lato</taxon>
        <taxon>Dalbergieae</taxon>
        <taxon>Pterocarpus clade</taxon>
        <taxon>Stylosanthes</taxon>
    </lineage>
</organism>
<reference evidence="5 6" key="1">
    <citation type="journal article" date="2023" name="Plants (Basel)">
        <title>Bridging the Gap: Combining Genomics and Transcriptomics Approaches to Understand Stylosanthes scabra, an Orphan Legume from the Brazilian Caatinga.</title>
        <authorList>
            <person name="Ferreira-Neto J.R.C."/>
            <person name="da Silva M.D."/>
            <person name="Binneck E."/>
            <person name="de Melo N.F."/>
            <person name="da Silva R.H."/>
            <person name="de Melo A.L.T.M."/>
            <person name="Pandolfi V."/>
            <person name="Bustamante F.O."/>
            <person name="Brasileiro-Vidal A.C."/>
            <person name="Benko-Iseppon A.M."/>
        </authorList>
    </citation>
    <scope>NUCLEOTIDE SEQUENCE [LARGE SCALE GENOMIC DNA]</scope>
    <source>
        <tissue evidence="5">Leaves</tissue>
    </source>
</reference>
<dbReference type="InterPro" id="IPR035513">
    <property type="entry name" value="Invertase/methylesterase_inhib"/>
</dbReference>
<dbReference type="Proteomes" id="UP001341840">
    <property type="component" value="Unassembled WGS sequence"/>
</dbReference>
<accession>A0ABU6QFB7</accession>
<dbReference type="EMBL" id="JASCZI010000242">
    <property type="protein sequence ID" value="MED6110400.1"/>
    <property type="molecule type" value="Genomic_DNA"/>
</dbReference>
<gene>
    <name evidence="5" type="ORF">PIB30_042500</name>
</gene>
<keyword evidence="3" id="KW-1133">Transmembrane helix</keyword>
<name>A0ABU6QFB7_9FABA</name>
<keyword evidence="1" id="KW-0732">Signal</keyword>
<dbReference type="PANTHER" id="PTHR31080:SF303">
    <property type="entry name" value="PECTINESTERASE 1-LIKE"/>
    <property type="match status" value="1"/>
</dbReference>
<dbReference type="InterPro" id="IPR051955">
    <property type="entry name" value="PME_Inhibitor"/>
</dbReference>
<keyword evidence="3" id="KW-0472">Membrane</keyword>
<evidence type="ECO:0000259" key="4">
    <source>
        <dbReference type="SMART" id="SM00856"/>
    </source>
</evidence>
<comment type="similarity">
    <text evidence="2">Belongs to the PMEI family.</text>
</comment>
<sequence>MKDCVKMLKNKGYGKVEEENESNQIQDQHKHYSYYSKSLIATLSTLAFLFLTLLFVVALVHHKPPESPTESIRVACNVTRYPNSCFTSLTSFLSNTTTTTTTTKSMDPQGILSLSLRVSIHELSNLASSSSLSVDCKELVDDAISRLNDSLSKVVKASAKGLTEVEMADARTWVSAALTDQQTCLDGLEEMGSSNATDVKTKIDRCGEYTSNALAILANIKVLA</sequence>
<evidence type="ECO:0000256" key="3">
    <source>
        <dbReference type="SAM" id="Phobius"/>
    </source>
</evidence>
<dbReference type="SMART" id="SM00856">
    <property type="entry name" value="PMEI"/>
    <property type="match status" value="1"/>
</dbReference>
<evidence type="ECO:0000256" key="2">
    <source>
        <dbReference type="ARBA" id="ARBA00038471"/>
    </source>
</evidence>
<dbReference type="NCBIfam" id="TIGR01614">
    <property type="entry name" value="PME_inhib"/>
    <property type="match status" value="1"/>
</dbReference>
<dbReference type="CDD" id="cd15798">
    <property type="entry name" value="PMEI-like_3"/>
    <property type="match status" value="1"/>
</dbReference>
<evidence type="ECO:0000313" key="5">
    <source>
        <dbReference type="EMBL" id="MED6110400.1"/>
    </source>
</evidence>
<evidence type="ECO:0000313" key="6">
    <source>
        <dbReference type="Proteomes" id="UP001341840"/>
    </source>
</evidence>
<feature type="domain" description="Pectinesterase inhibitor" evidence="4">
    <location>
        <begin position="67"/>
        <end position="216"/>
    </location>
</feature>
<keyword evidence="3" id="KW-0812">Transmembrane</keyword>
<dbReference type="PANTHER" id="PTHR31080">
    <property type="entry name" value="PECTINESTERASE INHIBITOR-LIKE"/>
    <property type="match status" value="1"/>
</dbReference>
<protein>
    <recommendedName>
        <fullName evidence="4">Pectinesterase inhibitor domain-containing protein</fullName>
    </recommendedName>
</protein>
<keyword evidence="6" id="KW-1185">Reference proteome</keyword>
<dbReference type="Pfam" id="PF04043">
    <property type="entry name" value="PMEI"/>
    <property type="match status" value="1"/>
</dbReference>
<dbReference type="Gene3D" id="1.20.140.40">
    <property type="entry name" value="Invertase/pectin methylesterase inhibitor family protein"/>
    <property type="match status" value="1"/>
</dbReference>
<proteinExistence type="inferred from homology"/>
<evidence type="ECO:0000256" key="1">
    <source>
        <dbReference type="ARBA" id="ARBA00022729"/>
    </source>
</evidence>
<feature type="transmembrane region" description="Helical" evidence="3">
    <location>
        <begin position="39"/>
        <end position="60"/>
    </location>
</feature>
<comment type="caution">
    <text evidence="5">The sequence shown here is derived from an EMBL/GenBank/DDBJ whole genome shotgun (WGS) entry which is preliminary data.</text>
</comment>
<dbReference type="SUPFAM" id="SSF101148">
    <property type="entry name" value="Plant invertase/pectin methylesterase inhibitor"/>
    <property type="match status" value="1"/>
</dbReference>